<name>A0A9X3KSL4_9HYPH</name>
<dbReference type="Gene3D" id="3.30.565.10">
    <property type="entry name" value="Histidine kinase-like ATPase, C-terminal domain"/>
    <property type="match status" value="1"/>
</dbReference>
<dbReference type="Gene3D" id="3.40.50.2300">
    <property type="match status" value="1"/>
</dbReference>
<protein>
    <recommendedName>
        <fullName evidence="2">histidine kinase</fullName>
        <ecNumber evidence="2">2.7.13.3</ecNumber>
    </recommendedName>
</protein>
<evidence type="ECO:0000256" key="1">
    <source>
        <dbReference type="ARBA" id="ARBA00000085"/>
    </source>
</evidence>
<dbReference type="PROSITE" id="PS50110">
    <property type="entry name" value="RESPONSE_REGULATORY"/>
    <property type="match status" value="1"/>
</dbReference>
<dbReference type="InterPro" id="IPR036890">
    <property type="entry name" value="HATPase_C_sf"/>
</dbReference>
<comment type="catalytic activity">
    <reaction evidence="1">
        <text>ATP + protein L-histidine = ADP + protein N-phospho-L-histidine.</text>
        <dbReference type="EC" id="2.7.13.3"/>
    </reaction>
</comment>
<keyword evidence="4" id="KW-0808">Transferase</keyword>
<evidence type="ECO:0000256" key="5">
    <source>
        <dbReference type="ARBA" id="ARBA00022741"/>
    </source>
</evidence>
<dbReference type="SUPFAM" id="SSF55874">
    <property type="entry name" value="ATPase domain of HSP90 chaperone/DNA topoisomerase II/histidine kinase"/>
    <property type="match status" value="1"/>
</dbReference>
<gene>
    <name evidence="10" type="ORF">O9X88_21605</name>
</gene>
<dbReference type="Pfam" id="PF07536">
    <property type="entry name" value="HWE_HK"/>
    <property type="match status" value="1"/>
</dbReference>
<reference evidence="10" key="1">
    <citation type="submission" date="2022-12" db="EMBL/GenBank/DDBJ databases">
        <title>Draft genome sequences of 22 rhizogenic Agrobacterium biovar 1 strains, the causative agent of hairy root disease.</title>
        <authorList>
            <person name="Kim N."/>
            <person name="Vargas P."/>
            <person name="Rediers H."/>
        </authorList>
    </citation>
    <scope>NUCLEOTIDE SEQUENCE</scope>
    <source>
        <strain evidence="10">ST15.13.006</strain>
    </source>
</reference>
<sequence>MHVAMVDEAVRRMEAGKLLLLEDSSVDAELIEDQLSRISPPPLVTRAVGKASFIEALEKQPFDIILADFSLPDFDGMAALDVVMQTRPDTPFIFVSGVLGEDAAIDAFRRGATDYVLKQRLVRLPSAVERALAEAREKQERKRAELHKELLVRELSHRVKNTMAMVISIIRRTAKGSTSIEDYQERLVARVSSLAESHALLFQSNWGETDLRDVVKRAIEPHNVFASRVELDGPDGVHVSPKSALALGMILHELATNAQKYGSLSGANGKVEVFWKKLRDGDGRNRVDLRWQESGGPPVSAPKETGFGTTLITKGAQYELQAESEIRYDRGGLKYQVLFPLD</sequence>
<dbReference type="InterPro" id="IPR001789">
    <property type="entry name" value="Sig_transdc_resp-reg_receiver"/>
</dbReference>
<dbReference type="SUPFAM" id="SSF52172">
    <property type="entry name" value="CheY-like"/>
    <property type="match status" value="1"/>
</dbReference>
<evidence type="ECO:0000313" key="11">
    <source>
        <dbReference type="Proteomes" id="UP001151018"/>
    </source>
</evidence>
<evidence type="ECO:0000256" key="3">
    <source>
        <dbReference type="ARBA" id="ARBA00022553"/>
    </source>
</evidence>
<dbReference type="CDD" id="cd00156">
    <property type="entry name" value="REC"/>
    <property type="match status" value="1"/>
</dbReference>
<dbReference type="GO" id="GO:0005524">
    <property type="term" value="F:ATP binding"/>
    <property type="evidence" value="ECO:0007669"/>
    <property type="project" value="UniProtKB-KW"/>
</dbReference>
<evidence type="ECO:0000256" key="7">
    <source>
        <dbReference type="ARBA" id="ARBA00022840"/>
    </source>
</evidence>
<dbReference type="SMART" id="SM00911">
    <property type="entry name" value="HWE_HK"/>
    <property type="match status" value="1"/>
</dbReference>
<dbReference type="PANTHER" id="PTHR41523">
    <property type="entry name" value="TWO-COMPONENT SYSTEM SENSOR PROTEIN"/>
    <property type="match status" value="1"/>
</dbReference>
<evidence type="ECO:0000256" key="2">
    <source>
        <dbReference type="ARBA" id="ARBA00012438"/>
    </source>
</evidence>
<dbReference type="PANTHER" id="PTHR41523:SF7">
    <property type="entry name" value="HISTIDINE KINASE"/>
    <property type="match status" value="1"/>
</dbReference>
<evidence type="ECO:0000256" key="4">
    <source>
        <dbReference type="ARBA" id="ARBA00022679"/>
    </source>
</evidence>
<comment type="caution">
    <text evidence="10">The sequence shown here is derived from an EMBL/GenBank/DDBJ whole genome shotgun (WGS) entry which is preliminary data.</text>
</comment>
<dbReference type="InterPro" id="IPR011006">
    <property type="entry name" value="CheY-like_superfamily"/>
</dbReference>
<keyword evidence="7" id="KW-0067">ATP-binding</keyword>
<dbReference type="Pfam" id="PF00072">
    <property type="entry name" value="Response_reg"/>
    <property type="match status" value="1"/>
</dbReference>
<dbReference type="AlphaFoldDB" id="A0A9X3KSL4"/>
<keyword evidence="3 8" id="KW-0597">Phosphoprotein</keyword>
<dbReference type="InterPro" id="IPR011102">
    <property type="entry name" value="Sig_transdc_His_kinase_HWE"/>
</dbReference>
<evidence type="ECO:0000256" key="8">
    <source>
        <dbReference type="PROSITE-ProRule" id="PRU00169"/>
    </source>
</evidence>
<evidence type="ECO:0000259" key="9">
    <source>
        <dbReference type="PROSITE" id="PS50110"/>
    </source>
</evidence>
<feature type="domain" description="Response regulatory" evidence="9">
    <location>
        <begin position="17"/>
        <end position="133"/>
    </location>
</feature>
<dbReference type="EC" id="2.7.13.3" evidence="2"/>
<dbReference type="GO" id="GO:0004673">
    <property type="term" value="F:protein histidine kinase activity"/>
    <property type="evidence" value="ECO:0007669"/>
    <property type="project" value="UniProtKB-EC"/>
</dbReference>
<evidence type="ECO:0000313" key="10">
    <source>
        <dbReference type="EMBL" id="MCZ7940144.1"/>
    </source>
</evidence>
<keyword evidence="6" id="KW-0418">Kinase</keyword>
<dbReference type="EMBL" id="JAPZLR010000018">
    <property type="protein sequence ID" value="MCZ7940144.1"/>
    <property type="molecule type" value="Genomic_DNA"/>
</dbReference>
<organism evidence="10 11">
    <name type="scientific">Agrobacterium salinitolerans</name>
    <dbReference type="NCBI Taxonomy" id="1183413"/>
    <lineage>
        <taxon>Bacteria</taxon>
        <taxon>Pseudomonadati</taxon>
        <taxon>Pseudomonadota</taxon>
        <taxon>Alphaproteobacteria</taxon>
        <taxon>Hyphomicrobiales</taxon>
        <taxon>Rhizobiaceae</taxon>
        <taxon>Rhizobium/Agrobacterium group</taxon>
        <taxon>Agrobacterium</taxon>
    </lineage>
</organism>
<keyword evidence="5" id="KW-0547">Nucleotide-binding</keyword>
<proteinExistence type="predicted"/>
<dbReference type="RefSeq" id="WP_254229051.1">
    <property type="nucleotide sequence ID" value="NZ_CP074392.1"/>
</dbReference>
<dbReference type="Proteomes" id="UP001151018">
    <property type="component" value="Unassembled WGS sequence"/>
</dbReference>
<feature type="modified residue" description="4-aspartylphosphate" evidence="8">
    <location>
        <position position="68"/>
    </location>
</feature>
<dbReference type="GO" id="GO:0000160">
    <property type="term" value="P:phosphorelay signal transduction system"/>
    <property type="evidence" value="ECO:0007669"/>
    <property type="project" value="InterPro"/>
</dbReference>
<accession>A0A9X3KSL4</accession>
<evidence type="ECO:0000256" key="6">
    <source>
        <dbReference type="ARBA" id="ARBA00022777"/>
    </source>
</evidence>
<dbReference type="SMART" id="SM00448">
    <property type="entry name" value="REC"/>
    <property type="match status" value="1"/>
</dbReference>